<keyword evidence="1" id="KW-0472">Membrane</keyword>
<keyword evidence="1" id="KW-1133">Transmembrane helix</keyword>
<evidence type="ECO:0008006" key="4">
    <source>
        <dbReference type="Google" id="ProtNLM"/>
    </source>
</evidence>
<dbReference type="GeneID" id="20651450"/>
<dbReference type="EMBL" id="JH159152">
    <property type="protein sequence ID" value="EGZ24110.1"/>
    <property type="molecule type" value="Genomic_DNA"/>
</dbReference>
<dbReference type="RefSeq" id="XP_009519398.1">
    <property type="nucleotide sequence ID" value="XM_009521103.1"/>
</dbReference>
<reference evidence="2 3" key="1">
    <citation type="journal article" date="2006" name="Science">
        <title>Phytophthora genome sequences uncover evolutionary origins and mechanisms of pathogenesis.</title>
        <authorList>
            <person name="Tyler B.M."/>
            <person name="Tripathy S."/>
            <person name="Zhang X."/>
            <person name="Dehal P."/>
            <person name="Jiang R.H."/>
            <person name="Aerts A."/>
            <person name="Arredondo F.D."/>
            <person name="Baxter L."/>
            <person name="Bensasson D."/>
            <person name="Beynon J.L."/>
            <person name="Chapman J."/>
            <person name="Damasceno C.M."/>
            <person name="Dorrance A.E."/>
            <person name="Dou D."/>
            <person name="Dickerman A.W."/>
            <person name="Dubchak I.L."/>
            <person name="Garbelotto M."/>
            <person name="Gijzen M."/>
            <person name="Gordon S.G."/>
            <person name="Govers F."/>
            <person name="Grunwald N.J."/>
            <person name="Huang W."/>
            <person name="Ivors K.L."/>
            <person name="Jones R.W."/>
            <person name="Kamoun S."/>
            <person name="Krampis K."/>
            <person name="Lamour K.H."/>
            <person name="Lee M.K."/>
            <person name="McDonald W.H."/>
            <person name="Medina M."/>
            <person name="Meijer H.J."/>
            <person name="Nordberg E.K."/>
            <person name="Maclean D.J."/>
            <person name="Ospina-Giraldo M.D."/>
            <person name="Morris P.F."/>
            <person name="Phuntumart V."/>
            <person name="Putnam N.H."/>
            <person name="Rash S."/>
            <person name="Rose J.K."/>
            <person name="Sakihama Y."/>
            <person name="Salamov A.A."/>
            <person name="Savidor A."/>
            <person name="Scheuring C.F."/>
            <person name="Smith B.M."/>
            <person name="Sobral B.W."/>
            <person name="Terry A."/>
            <person name="Torto-Alalibo T.A."/>
            <person name="Win J."/>
            <person name="Xu Z."/>
            <person name="Zhang H."/>
            <person name="Grigoriev I.V."/>
            <person name="Rokhsar D.S."/>
            <person name="Boore J.L."/>
        </authorList>
    </citation>
    <scope>NUCLEOTIDE SEQUENCE [LARGE SCALE GENOMIC DNA]</scope>
    <source>
        <strain evidence="2 3">P6497</strain>
    </source>
</reference>
<protein>
    <recommendedName>
        <fullName evidence="4">PiggyBac transposable element-derived protein domain-containing protein</fullName>
    </recommendedName>
</protein>
<dbReference type="Proteomes" id="UP000002640">
    <property type="component" value="Unassembled WGS sequence"/>
</dbReference>
<keyword evidence="3" id="KW-1185">Reference proteome</keyword>
<dbReference type="AlphaFoldDB" id="G4YRR9"/>
<dbReference type="KEGG" id="psoj:PHYSODRAFT_405929"/>
<proteinExistence type="predicted"/>
<sequence length="69" mass="7841">AKTNMPSKPDNYGLRFYAVVGWSSLYVHALWNNSSGNNMPSTPAERYTNLFQTLRTPLYNTLRVEDASI</sequence>
<gene>
    <name evidence="2" type="ORF">PHYSODRAFT_405929</name>
</gene>
<feature type="non-terminal residue" evidence="2">
    <location>
        <position position="69"/>
    </location>
</feature>
<evidence type="ECO:0000313" key="2">
    <source>
        <dbReference type="EMBL" id="EGZ24110.1"/>
    </source>
</evidence>
<name>G4YRR9_PHYSP</name>
<evidence type="ECO:0000313" key="3">
    <source>
        <dbReference type="Proteomes" id="UP000002640"/>
    </source>
</evidence>
<keyword evidence="1" id="KW-0812">Transmembrane</keyword>
<feature type="non-terminal residue" evidence="2">
    <location>
        <position position="1"/>
    </location>
</feature>
<feature type="transmembrane region" description="Helical" evidence="1">
    <location>
        <begin position="12"/>
        <end position="31"/>
    </location>
</feature>
<accession>G4YRR9</accession>
<dbReference type="InParanoid" id="G4YRR9"/>
<evidence type="ECO:0000256" key="1">
    <source>
        <dbReference type="SAM" id="Phobius"/>
    </source>
</evidence>
<organism evidence="2 3">
    <name type="scientific">Phytophthora sojae (strain P6497)</name>
    <name type="common">Soybean stem and root rot agent</name>
    <name type="synonym">Phytophthora megasperma f. sp. glycines</name>
    <dbReference type="NCBI Taxonomy" id="1094619"/>
    <lineage>
        <taxon>Eukaryota</taxon>
        <taxon>Sar</taxon>
        <taxon>Stramenopiles</taxon>
        <taxon>Oomycota</taxon>
        <taxon>Peronosporomycetes</taxon>
        <taxon>Peronosporales</taxon>
        <taxon>Peronosporaceae</taxon>
        <taxon>Phytophthora</taxon>
    </lineage>
</organism>